<feature type="compositionally biased region" description="Polar residues" evidence="2">
    <location>
        <begin position="274"/>
        <end position="286"/>
    </location>
</feature>
<comment type="caution">
    <text evidence="3">The sequence shown here is derived from an EMBL/GenBank/DDBJ whole genome shotgun (WGS) entry which is preliminary data.</text>
</comment>
<sequence>MARLNNNLSSPLPWPKCKKDPRSHDLDQGSDLQPPNPTRPSSTTEVQSKLELEKVFNDTDLSQFLATSKIDEALDLVWRLVEKIQTEHPGTRAAIQDWQETILQQLQRNSKAIVHYLRLADEALLRLSVHGKRIYDSWGVLPTQVLPKIMYNTARQLSQSLLQAMVRLANYVGLDEGEMLDENDRREIDPGESPLVNDLREIKQLAQSNLNELQAQQHKLQTLYNSTGVIVTILEAVQHRLTTETRLLSDQLMRDQQLLEGHGFFIQQHHNRPDSPSGQDDSTLRSQGSEELLVTLRMAQVSMTKQLEKKNMSREAIRNRMLKSKSLVIVAKQIQASYVGELGLSDAAKGQVRGVLQKWRDVVAETLSEIDETLGSW</sequence>
<evidence type="ECO:0000313" key="3">
    <source>
        <dbReference type="EMBL" id="MDI1492108.1"/>
    </source>
</evidence>
<feature type="region of interest" description="Disordered" evidence="2">
    <location>
        <begin position="267"/>
        <end position="286"/>
    </location>
</feature>
<feature type="compositionally biased region" description="Polar residues" evidence="2">
    <location>
        <begin position="1"/>
        <end position="10"/>
    </location>
</feature>
<feature type="coiled-coil region" evidence="1">
    <location>
        <begin position="196"/>
        <end position="223"/>
    </location>
</feature>
<name>A0AA43TY03_9LECA</name>
<reference evidence="3" key="1">
    <citation type="journal article" date="2023" name="Genome Biol. Evol.">
        <title>First Whole Genome Sequence and Flow Cytometry Genome Size Data for the Lichen-Forming Fungus Ramalina farinacea (Ascomycota).</title>
        <authorList>
            <person name="Llewellyn T."/>
            <person name="Mian S."/>
            <person name="Hill R."/>
            <person name="Leitch I.J."/>
            <person name="Gaya E."/>
        </authorList>
    </citation>
    <scope>NUCLEOTIDE SEQUENCE</scope>
    <source>
        <strain evidence="3">LIQ254RAFAR</strain>
    </source>
</reference>
<keyword evidence="4" id="KW-1185">Reference proteome</keyword>
<accession>A0AA43TY03</accession>
<protein>
    <submittedName>
        <fullName evidence="3">Uncharacterized protein</fullName>
    </submittedName>
</protein>
<proteinExistence type="predicted"/>
<dbReference type="Proteomes" id="UP001161017">
    <property type="component" value="Unassembled WGS sequence"/>
</dbReference>
<keyword evidence="1" id="KW-0175">Coiled coil</keyword>
<dbReference type="AlphaFoldDB" id="A0AA43TY03"/>
<evidence type="ECO:0000256" key="1">
    <source>
        <dbReference type="SAM" id="Coils"/>
    </source>
</evidence>
<dbReference type="EMBL" id="JAPUFD010000017">
    <property type="protein sequence ID" value="MDI1492108.1"/>
    <property type="molecule type" value="Genomic_DNA"/>
</dbReference>
<feature type="region of interest" description="Disordered" evidence="2">
    <location>
        <begin position="1"/>
        <end position="46"/>
    </location>
</feature>
<evidence type="ECO:0000313" key="4">
    <source>
        <dbReference type="Proteomes" id="UP001161017"/>
    </source>
</evidence>
<gene>
    <name evidence="3" type="ORF">OHK93_003320</name>
</gene>
<evidence type="ECO:0000256" key="2">
    <source>
        <dbReference type="SAM" id="MobiDB-lite"/>
    </source>
</evidence>
<organism evidence="3 4">
    <name type="scientific">Ramalina farinacea</name>
    <dbReference type="NCBI Taxonomy" id="258253"/>
    <lineage>
        <taxon>Eukaryota</taxon>
        <taxon>Fungi</taxon>
        <taxon>Dikarya</taxon>
        <taxon>Ascomycota</taxon>
        <taxon>Pezizomycotina</taxon>
        <taxon>Lecanoromycetes</taxon>
        <taxon>OSLEUM clade</taxon>
        <taxon>Lecanoromycetidae</taxon>
        <taxon>Lecanorales</taxon>
        <taxon>Lecanorineae</taxon>
        <taxon>Ramalinaceae</taxon>
        <taxon>Ramalina</taxon>
    </lineage>
</organism>
<feature type="compositionally biased region" description="Basic and acidic residues" evidence="2">
    <location>
        <begin position="17"/>
        <end position="27"/>
    </location>
</feature>